<name>A0ABN2FPM5_9ACTN</name>
<accession>A0ABN2FPM5</accession>
<feature type="domain" description="HD/PDEase" evidence="1">
    <location>
        <begin position="42"/>
        <end position="141"/>
    </location>
</feature>
<dbReference type="InterPro" id="IPR003607">
    <property type="entry name" value="HD/PDEase_dom"/>
</dbReference>
<evidence type="ECO:0000259" key="1">
    <source>
        <dbReference type="SMART" id="SM00471"/>
    </source>
</evidence>
<dbReference type="PANTHER" id="PTHR21262:SF31">
    <property type="entry name" value="GTP PYROPHOSPHOKINASE"/>
    <property type="match status" value="1"/>
</dbReference>
<gene>
    <name evidence="2" type="ORF">GCM10009733_061700</name>
</gene>
<protein>
    <recommendedName>
        <fullName evidence="1">HD/PDEase domain-containing protein</fullName>
    </recommendedName>
</protein>
<dbReference type="Pfam" id="PF13328">
    <property type="entry name" value="HD_4"/>
    <property type="match status" value="2"/>
</dbReference>
<reference evidence="2 3" key="1">
    <citation type="journal article" date="2019" name="Int. J. Syst. Evol. Microbiol.">
        <title>The Global Catalogue of Microorganisms (GCM) 10K type strain sequencing project: providing services to taxonomists for standard genome sequencing and annotation.</title>
        <authorList>
            <consortium name="The Broad Institute Genomics Platform"/>
            <consortium name="The Broad Institute Genome Sequencing Center for Infectious Disease"/>
            <person name="Wu L."/>
            <person name="Ma J."/>
        </authorList>
    </citation>
    <scope>NUCLEOTIDE SEQUENCE [LARGE SCALE GENOMIC DNA]</scope>
    <source>
        <strain evidence="2 3">JCM 13929</strain>
    </source>
</reference>
<dbReference type="RefSeq" id="WP_346110034.1">
    <property type="nucleotide sequence ID" value="NZ_BAAAMU010000053.1"/>
</dbReference>
<organism evidence="2 3">
    <name type="scientific">Nonomuraea maheshkhaliensis</name>
    <dbReference type="NCBI Taxonomy" id="419590"/>
    <lineage>
        <taxon>Bacteria</taxon>
        <taxon>Bacillati</taxon>
        <taxon>Actinomycetota</taxon>
        <taxon>Actinomycetes</taxon>
        <taxon>Streptosporangiales</taxon>
        <taxon>Streptosporangiaceae</taxon>
        <taxon>Nonomuraea</taxon>
    </lineage>
</organism>
<comment type="caution">
    <text evidence="2">The sequence shown here is derived from an EMBL/GenBank/DDBJ whole genome shotgun (WGS) entry which is preliminary data.</text>
</comment>
<proteinExistence type="predicted"/>
<evidence type="ECO:0000313" key="2">
    <source>
        <dbReference type="EMBL" id="GAA1655861.1"/>
    </source>
</evidence>
<dbReference type="SMART" id="SM00471">
    <property type="entry name" value="HDc"/>
    <property type="match status" value="1"/>
</dbReference>
<dbReference type="PANTHER" id="PTHR21262">
    <property type="entry name" value="GUANOSINE-3',5'-BIS DIPHOSPHATE 3'-PYROPHOSPHOHYDROLASE"/>
    <property type="match status" value="1"/>
</dbReference>
<sequence length="311" mass="33562">MTLPVAPLRAELSARFTAAERDRIQRAYRLAAHFHSGQARKSGDPYITHPVAVAEVAAEVGLDCDSVCAALLHDVIADTGCTAAQLRTEFGDAIIGLIQGMTDLDRQYDQAAIDAADERVLALKVLDRLHNMRTLQYLTPARRQLKSRQTLDVIAPAAERLGLRAIADELQTLARLHLPGGTGVAGRMLALGSMILPATLRASYLDEWLGELDVVPGSQARARFAFGLLRGMPALALTLRRPPGRTGSLLAVARWILRSELRTWAPLTLLLGWVVLEIAQSSLGDAIVALITVPPVLHTGVKYARAKLGLG</sequence>
<dbReference type="Gene3D" id="1.10.3210.10">
    <property type="entry name" value="Hypothetical protein af1432"/>
    <property type="match status" value="1"/>
</dbReference>
<dbReference type="Proteomes" id="UP001500064">
    <property type="component" value="Unassembled WGS sequence"/>
</dbReference>
<dbReference type="SUPFAM" id="SSF109604">
    <property type="entry name" value="HD-domain/PDEase-like"/>
    <property type="match status" value="1"/>
</dbReference>
<dbReference type="EMBL" id="BAAAMU010000053">
    <property type="protein sequence ID" value="GAA1655861.1"/>
    <property type="molecule type" value="Genomic_DNA"/>
</dbReference>
<keyword evidence="3" id="KW-1185">Reference proteome</keyword>
<evidence type="ECO:0000313" key="3">
    <source>
        <dbReference type="Proteomes" id="UP001500064"/>
    </source>
</evidence>